<protein>
    <submittedName>
        <fullName evidence="3">DUF3387 domain-containing protein</fullName>
    </submittedName>
</protein>
<keyword evidence="1" id="KW-0680">Restriction system</keyword>
<evidence type="ECO:0000259" key="2">
    <source>
        <dbReference type="Pfam" id="PF11867"/>
    </source>
</evidence>
<keyword evidence="4" id="KW-1185">Reference proteome</keyword>
<dbReference type="OrthoDB" id="9758243at2"/>
<dbReference type="Pfam" id="PF11867">
    <property type="entry name" value="T1RH-like_C"/>
    <property type="match status" value="1"/>
</dbReference>
<dbReference type="InterPro" id="IPR021810">
    <property type="entry name" value="T1RH-like_C"/>
</dbReference>
<reference evidence="3 4" key="1">
    <citation type="submission" date="2019-03" db="EMBL/GenBank/DDBJ databases">
        <title>Rhodobacteraceae bacterium SM1902, a new member of the family Rhodobacteraceae isolated from Yantai.</title>
        <authorList>
            <person name="Sun Y."/>
        </authorList>
    </citation>
    <scope>NUCLEOTIDE SEQUENCE [LARGE SCALE GENOMIC DNA]</scope>
    <source>
        <strain evidence="3 4">SM1902</strain>
    </source>
</reference>
<feature type="domain" description="Type I restriction enzyme HindI endonuclease subunit-like C-terminal" evidence="2">
    <location>
        <begin position="18"/>
        <end position="335"/>
    </location>
</feature>
<name>A0A4R6ALW3_9RHOB</name>
<accession>A0A4R6ALW3</accession>
<dbReference type="InterPro" id="IPR051268">
    <property type="entry name" value="Type-I_R_enzyme_R_subunit"/>
</dbReference>
<dbReference type="GO" id="GO:0009307">
    <property type="term" value="P:DNA restriction-modification system"/>
    <property type="evidence" value="ECO:0007669"/>
    <property type="project" value="UniProtKB-KW"/>
</dbReference>
<dbReference type="EMBL" id="SMZO01000074">
    <property type="protein sequence ID" value="TDL84352.1"/>
    <property type="molecule type" value="Genomic_DNA"/>
</dbReference>
<evidence type="ECO:0000313" key="4">
    <source>
        <dbReference type="Proteomes" id="UP000294562"/>
    </source>
</evidence>
<dbReference type="PANTHER" id="PTHR30195:SF15">
    <property type="entry name" value="TYPE I RESTRICTION ENZYME HINDI ENDONUCLEASE SUBUNIT"/>
    <property type="match status" value="1"/>
</dbReference>
<proteinExistence type="predicted"/>
<dbReference type="PANTHER" id="PTHR30195">
    <property type="entry name" value="TYPE I SITE-SPECIFIC DEOXYRIBONUCLEASE PROTEIN SUBUNIT M AND R"/>
    <property type="match status" value="1"/>
</dbReference>
<dbReference type="AlphaFoldDB" id="A0A4R6ALW3"/>
<dbReference type="Proteomes" id="UP000294562">
    <property type="component" value="Unassembled WGS sequence"/>
</dbReference>
<organism evidence="3 4">
    <name type="scientific">Meridianimarinicoccus aquatilis</name>
    <dbReference type="NCBI Taxonomy" id="2552766"/>
    <lineage>
        <taxon>Bacteria</taxon>
        <taxon>Pseudomonadati</taxon>
        <taxon>Pseudomonadota</taxon>
        <taxon>Alphaproteobacteria</taxon>
        <taxon>Rhodobacterales</taxon>
        <taxon>Paracoccaceae</taxon>
        <taxon>Meridianimarinicoccus</taxon>
    </lineage>
</organism>
<gene>
    <name evidence="3" type="ORF">E2L05_18575</name>
</gene>
<sequence>MPPLRGHHQLSAISRVSEAEAVSAFLDAMDVARQQLFGFDYALALDGSPKDRLKILPPAIEHILNKGVEDEGNSVKRFQDAIATLVKAFKLASGSPQATDHAVEVAFFTAVRTGIEKLDADRKGKKSGRSDFAIQQLVNNAVASTEVVDILEACGFDRPDISVLSEEFMIELQNMKHKNLAVEALKKLLNGEIGAKTRSNVVKKEEFSTRLEQAIARYHNRSVDAIQIIQELIAIAKDLRVVPEDGLTSEERAFYDALAQNDSAVEIMSNSELQVIATELVKTVRSNAGADWWRRENVRAKMRIAVKKILQRHVYPHDLTTDAVKIVLKQAEAPATEVTR</sequence>
<comment type="caution">
    <text evidence="3">The sequence shown here is derived from an EMBL/GenBank/DDBJ whole genome shotgun (WGS) entry which is preliminary data.</text>
</comment>
<evidence type="ECO:0000313" key="3">
    <source>
        <dbReference type="EMBL" id="TDL84352.1"/>
    </source>
</evidence>
<evidence type="ECO:0000256" key="1">
    <source>
        <dbReference type="ARBA" id="ARBA00022747"/>
    </source>
</evidence>